<protein>
    <submittedName>
        <fullName evidence="2">Uncharacterized protein</fullName>
    </submittedName>
</protein>
<name>A0ABV6C501_9ACTN</name>
<evidence type="ECO:0000256" key="1">
    <source>
        <dbReference type="SAM" id="MobiDB-lite"/>
    </source>
</evidence>
<accession>A0ABV6C501</accession>
<dbReference type="EMBL" id="JBHLYQ010000153">
    <property type="protein sequence ID" value="MFC0082773.1"/>
    <property type="molecule type" value="Genomic_DNA"/>
</dbReference>
<reference evidence="2 3" key="1">
    <citation type="submission" date="2024-09" db="EMBL/GenBank/DDBJ databases">
        <authorList>
            <person name="Sun Q."/>
            <person name="Mori K."/>
        </authorList>
    </citation>
    <scope>NUCLEOTIDE SEQUENCE [LARGE SCALE GENOMIC DNA]</scope>
    <source>
        <strain evidence="2 3">JCM 15389</strain>
    </source>
</reference>
<feature type="region of interest" description="Disordered" evidence="1">
    <location>
        <begin position="72"/>
        <end position="126"/>
    </location>
</feature>
<dbReference type="InterPro" id="IPR029044">
    <property type="entry name" value="Nucleotide-diphossugar_trans"/>
</dbReference>
<feature type="non-terminal residue" evidence="2">
    <location>
        <position position="1"/>
    </location>
</feature>
<evidence type="ECO:0000313" key="3">
    <source>
        <dbReference type="Proteomes" id="UP001589788"/>
    </source>
</evidence>
<sequence>LLERPGSGSVVPVLGGRPQPLCARWSGPALARAALALAAGERSLRPLLRDPETTLVPVDDWPEEERVELVDADRPEDLAGLGPLGPRPVEPGSVDVGLGGTGSSGARGLDRPAAPADTVRFGNPRR</sequence>
<evidence type="ECO:0000313" key="2">
    <source>
        <dbReference type="EMBL" id="MFC0082773.1"/>
    </source>
</evidence>
<dbReference type="Proteomes" id="UP001589788">
    <property type="component" value="Unassembled WGS sequence"/>
</dbReference>
<dbReference type="Gene3D" id="3.90.550.10">
    <property type="entry name" value="Spore Coat Polysaccharide Biosynthesis Protein SpsA, Chain A"/>
    <property type="match status" value="1"/>
</dbReference>
<comment type="caution">
    <text evidence="2">The sequence shown here is derived from an EMBL/GenBank/DDBJ whole genome shotgun (WGS) entry which is preliminary data.</text>
</comment>
<keyword evidence="3" id="KW-1185">Reference proteome</keyword>
<gene>
    <name evidence="2" type="ORF">ACFFRE_11585</name>
</gene>
<organism evidence="2 3">
    <name type="scientific">Aciditerrimonas ferrireducens</name>
    <dbReference type="NCBI Taxonomy" id="667306"/>
    <lineage>
        <taxon>Bacteria</taxon>
        <taxon>Bacillati</taxon>
        <taxon>Actinomycetota</taxon>
        <taxon>Acidimicrobiia</taxon>
        <taxon>Acidimicrobiales</taxon>
        <taxon>Acidimicrobiaceae</taxon>
        <taxon>Aciditerrimonas</taxon>
    </lineage>
</organism>
<dbReference type="RefSeq" id="WP_377790417.1">
    <property type="nucleotide sequence ID" value="NZ_JBHLYQ010000153.1"/>
</dbReference>
<proteinExistence type="predicted"/>